<sequence length="83" mass="8477">MPDISDITARGQDIAAKAIGAADSVVGAARDAVRDRAPALERVADLVPDPSDVVDQITATANELLVLGQDVQNKVIAALTANA</sequence>
<gene>
    <name evidence="1" type="ORF">GCM10022242_08790</name>
</gene>
<comment type="caution">
    <text evidence="1">The sequence shown here is derived from an EMBL/GenBank/DDBJ whole genome shotgun (WGS) entry which is preliminary data.</text>
</comment>
<keyword evidence="2" id="KW-1185">Reference proteome</keyword>
<proteinExistence type="predicted"/>
<evidence type="ECO:0008006" key="3">
    <source>
        <dbReference type="Google" id="ProtNLM"/>
    </source>
</evidence>
<accession>A0ABP7I2Q2</accession>
<dbReference type="EMBL" id="BAABAH010000002">
    <property type="protein sequence ID" value="GAA3808090.1"/>
    <property type="molecule type" value="Genomic_DNA"/>
</dbReference>
<reference evidence="2" key="1">
    <citation type="journal article" date="2019" name="Int. J. Syst. Evol. Microbiol.">
        <title>The Global Catalogue of Microorganisms (GCM) 10K type strain sequencing project: providing services to taxonomists for standard genome sequencing and annotation.</title>
        <authorList>
            <consortium name="The Broad Institute Genomics Platform"/>
            <consortium name="The Broad Institute Genome Sequencing Center for Infectious Disease"/>
            <person name="Wu L."/>
            <person name="Ma J."/>
        </authorList>
    </citation>
    <scope>NUCLEOTIDE SEQUENCE [LARGE SCALE GENOMIC DNA]</scope>
    <source>
        <strain evidence="2">JCM 16953</strain>
    </source>
</reference>
<dbReference type="Proteomes" id="UP001501821">
    <property type="component" value="Unassembled WGS sequence"/>
</dbReference>
<evidence type="ECO:0000313" key="1">
    <source>
        <dbReference type="EMBL" id="GAA3808090.1"/>
    </source>
</evidence>
<dbReference type="RefSeq" id="WP_344772684.1">
    <property type="nucleotide sequence ID" value="NZ_BAABAH010000002.1"/>
</dbReference>
<protein>
    <recommendedName>
        <fullName evidence="3">Antitoxin</fullName>
    </recommendedName>
</protein>
<evidence type="ECO:0000313" key="2">
    <source>
        <dbReference type="Proteomes" id="UP001501821"/>
    </source>
</evidence>
<organism evidence="1 2">
    <name type="scientific">Nocardioides panacisoli</name>
    <dbReference type="NCBI Taxonomy" id="627624"/>
    <lineage>
        <taxon>Bacteria</taxon>
        <taxon>Bacillati</taxon>
        <taxon>Actinomycetota</taxon>
        <taxon>Actinomycetes</taxon>
        <taxon>Propionibacteriales</taxon>
        <taxon>Nocardioidaceae</taxon>
        <taxon>Nocardioides</taxon>
    </lineage>
</organism>
<name>A0ABP7I2Q2_9ACTN</name>